<dbReference type="InterPro" id="IPR017871">
    <property type="entry name" value="ABC_transporter-like_CS"/>
</dbReference>
<keyword evidence="4 6" id="KW-0067">ATP-binding</keyword>
<keyword evidence="3" id="KW-0547">Nucleotide-binding</keyword>
<evidence type="ECO:0000313" key="7">
    <source>
        <dbReference type="Proteomes" id="UP000594118"/>
    </source>
</evidence>
<dbReference type="Gene3D" id="3.40.50.300">
    <property type="entry name" value="P-loop containing nucleotide triphosphate hydrolases"/>
    <property type="match status" value="1"/>
</dbReference>
<dbReference type="Proteomes" id="UP000594118">
    <property type="component" value="Chromosome"/>
</dbReference>
<evidence type="ECO:0000259" key="5">
    <source>
        <dbReference type="PROSITE" id="PS50893"/>
    </source>
</evidence>
<keyword evidence="2" id="KW-0813">Transport</keyword>
<dbReference type="GO" id="GO:0005524">
    <property type="term" value="F:ATP binding"/>
    <property type="evidence" value="ECO:0007669"/>
    <property type="project" value="UniProtKB-KW"/>
</dbReference>
<dbReference type="InterPro" id="IPR003439">
    <property type="entry name" value="ABC_transporter-like_ATP-bd"/>
</dbReference>
<dbReference type="EMBL" id="CP045201">
    <property type="protein sequence ID" value="QOL82709.1"/>
    <property type="molecule type" value="Genomic_DNA"/>
</dbReference>
<comment type="similarity">
    <text evidence="1">Belongs to the ABC transporter superfamily.</text>
</comment>
<dbReference type="SUPFAM" id="SSF52540">
    <property type="entry name" value="P-loop containing nucleoside triphosphate hydrolases"/>
    <property type="match status" value="1"/>
</dbReference>
<dbReference type="SMART" id="SM00382">
    <property type="entry name" value="AAA"/>
    <property type="match status" value="1"/>
</dbReference>
<organism evidence="6 7">
    <name type="scientific">Pseudooceanicola spongiae</name>
    <dbReference type="NCBI Taxonomy" id="2613965"/>
    <lineage>
        <taxon>Bacteria</taxon>
        <taxon>Pseudomonadati</taxon>
        <taxon>Pseudomonadota</taxon>
        <taxon>Alphaproteobacteria</taxon>
        <taxon>Rhodobacterales</taxon>
        <taxon>Paracoccaceae</taxon>
        <taxon>Pseudooceanicola</taxon>
    </lineage>
</organism>
<dbReference type="PROSITE" id="PS50893">
    <property type="entry name" value="ABC_TRANSPORTER_2"/>
    <property type="match status" value="1"/>
</dbReference>
<dbReference type="GO" id="GO:0016887">
    <property type="term" value="F:ATP hydrolysis activity"/>
    <property type="evidence" value="ECO:0007669"/>
    <property type="project" value="InterPro"/>
</dbReference>
<dbReference type="Pfam" id="PF00005">
    <property type="entry name" value="ABC_tran"/>
    <property type="match status" value="1"/>
</dbReference>
<dbReference type="CDD" id="cd03293">
    <property type="entry name" value="ABC_NrtD_SsuB_transporters"/>
    <property type="match status" value="1"/>
</dbReference>
<protein>
    <submittedName>
        <fullName evidence="6">ATP-binding cassette domain-containing protein</fullName>
    </submittedName>
</protein>
<accession>A0A7L9WR03</accession>
<evidence type="ECO:0000256" key="4">
    <source>
        <dbReference type="ARBA" id="ARBA00022840"/>
    </source>
</evidence>
<reference evidence="6 7" key="1">
    <citation type="submission" date="2019-10" db="EMBL/GenBank/DDBJ databases">
        <title>Pseudopuniceibacterium sp. HQ09 islated from Antarctica.</title>
        <authorList>
            <person name="Liao L."/>
            <person name="Su S."/>
            <person name="Chen B."/>
            <person name="Yu Y."/>
        </authorList>
    </citation>
    <scope>NUCLEOTIDE SEQUENCE [LARGE SCALE GENOMIC DNA]</scope>
    <source>
        <strain evidence="6 7">HQ09</strain>
    </source>
</reference>
<dbReference type="KEGG" id="pshq:F3W81_18910"/>
<evidence type="ECO:0000313" key="6">
    <source>
        <dbReference type="EMBL" id="QOL82709.1"/>
    </source>
</evidence>
<keyword evidence="7" id="KW-1185">Reference proteome</keyword>
<dbReference type="RefSeq" id="WP_193081007.1">
    <property type="nucleotide sequence ID" value="NZ_CP045201.1"/>
</dbReference>
<dbReference type="AlphaFoldDB" id="A0A7L9WR03"/>
<sequence>MSEHDPALLSAEIDIRGLTKIFGEGATAVTAISKADLDLDRGAFISLLGPSGCGKTTLLRIVAGLEAPTEGSVSIRGLPVWRGRKRSRKATRPVSMMFQEARLFPWYSVAENVALPLRITGASNADRMARAREICATVGLKGFEDHRPAQLSGGMRQRASLARALVTDPQVLLLDEPFGALDAMTRDTLNLGLMEVCARARVTTILVTHSIAEAAFLSDRVIVLAPRPARITNVVDIPFARPRTLDLQRSTAFQDIVADLRTQLMEGHDA</sequence>
<dbReference type="InterPro" id="IPR027417">
    <property type="entry name" value="P-loop_NTPase"/>
</dbReference>
<dbReference type="InterPro" id="IPR050166">
    <property type="entry name" value="ABC_transporter_ATP-bind"/>
</dbReference>
<evidence type="ECO:0000256" key="2">
    <source>
        <dbReference type="ARBA" id="ARBA00022448"/>
    </source>
</evidence>
<name>A0A7L9WR03_9RHOB</name>
<evidence type="ECO:0000256" key="1">
    <source>
        <dbReference type="ARBA" id="ARBA00005417"/>
    </source>
</evidence>
<evidence type="ECO:0000256" key="3">
    <source>
        <dbReference type="ARBA" id="ARBA00022741"/>
    </source>
</evidence>
<dbReference type="PROSITE" id="PS00211">
    <property type="entry name" value="ABC_TRANSPORTER_1"/>
    <property type="match status" value="1"/>
</dbReference>
<dbReference type="InterPro" id="IPR003593">
    <property type="entry name" value="AAA+_ATPase"/>
</dbReference>
<feature type="domain" description="ABC transporter" evidence="5">
    <location>
        <begin position="13"/>
        <end position="251"/>
    </location>
</feature>
<dbReference type="PANTHER" id="PTHR42788:SF13">
    <property type="entry name" value="ALIPHATIC SULFONATES IMPORT ATP-BINDING PROTEIN SSUB"/>
    <property type="match status" value="1"/>
</dbReference>
<proteinExistence type="inferred from homology"/>
<dbReference type="PANTHER" id="PTHR42788">
    <property type="entry name" value="TAURINE IMPORT ATP-BINDING PROTEIN-RELATED"/>
    <property type="match status" value="1"/>
</dbReference>
<gene>
    <name evidence="6" type="ORF">F3W81_18910</name>
</gene>